<dbReference type="PANTHER" id="PTHR42776">
    <property type="entry name" value="SERINE PEPTIDASE S9 FAMILY MEMBER"/>
    <property type="match status" value="1"/>
</dbReference>
<dbReference type="FunFam" id="3.40.50.1820:FF:000028">
    <property type="entry name" value="S9 family peptidase"/>
    <property type="match status" value="1"/>
</dbReference>
<evidence type="ECO:0000256" key="3">
    <source>
        <dbReference type="ARBA" id="ARBA00022801"/>
    </source>
</evidence>
<dbReference type="GO" id="GO:0004252">
    <property type="term" value="F:serine-type endopeptidase activity"/>
    <property type="evidence" value="ECO:0007669"/>
    <property type="project" value="TreeGrafter"/>
</dbReference>
<protein>
    <submittedName>
        <fullName evidence="5">S9 family peptidase</fullName>
    </submittedName>
</protein>
<keyword evidence="3" id="KW-0378">Hydrolase</keyword>
<reference evidence="5 6" key="1">
    <citation type="submission" date="2018-08" db="EMBL/GenBank/DDBJ databases">
        <title>A genome reference for cultivated species of the human gut microbiota.</title>
        <authorList>
            <person name="Zou Y."/>
            <person name="Xue W."/>
            <person name="Luo G."/>
        </authorList>
    </citation>
    <scope>NUCLEOTIDE SEQUENCE [LARGE SCALE GENOMIC DNA]</scope>
    <source>
        <strain evidence="5 6">OF01-3</strain>
    </source>
</reference>
<gene>
    <name evidence="5" type="ORF">DXA39_04165</name>
</gene>
<sequence length="636" mass="73755">MSKTKIKDILAYDFLSELHISDDGNKLAYKKTNANYDNNKYESDLWIYDTNDNKNYPVTNQKNASIFTFNKDSNFIYKVKSEEDKDIFNIIDGPGVGKKAFEIKKDVSSIKWLKKDLFLVRASEKKSKEEKDKEKENKYFEELTSLPFWNNGSSYVKDHKGAYYLYNNAKNELKKITNFDLYNDIYSIDLNKDNSKAIYIRTRYDKNKVMELYEDLILLDIKTGKEKIIIENSFSYFTANFIENKIIFVATDMKKGGVNEDSFIYVCDYDGNYEKITDKNFDMAFGNSLGTDVRFGGSNTFTVENNRLYFVVTEKETTKLYSIDINGNLKKEINAEVEDFAIKNNELYYLSMEKDTLSQLKKKDSDEILLENKIETKLGKIETFEFESNGDNLIGFVLLPTNFDKSKKYPTILSVHGGPKTEFSHIFHHEHQVLANDGYIVIYTNPHGSSGNGVKFSDIRGRYGEVDYNDLMKFVDIAIEKYPQIDNKNLGVYGGSYGGFMTNWIIGHTDRFKAACSQRSISNWTSFYGVSDIGYYFGSDQTNANPWDSLEKMWDQSPIKYADKAKTPTLFIHSDEDYRCPLEQGLQMYNKLKLNGVDTKMYVFHGENHELSRSGKPHARIKRLKEIKKWFDGYLK</sequence>
<proteinExistence type="inferred from homology"/>
<dbReference type="SUPFAM" id="SSF82171">
    <property type="entry name" value="DPP6 N-terminal domain-like"/>
    <property type="match status" value="1"/>
</dbReference>
<evidence type="ECO:0000259" key="4">
    <source>
        <dbReference type="Pfam" id="PF00326"/>
    </source>
</evidence>
<dbReference type="GO" id="GO:0006508">
    <property type="term" value="P:proteolysis"/>
    <property type="evidence" value="ECO:0007669"/>
    <property type="project" value="UniProtKB-KW"/>
</dbReference>
<dbReference type="PANTHER" id="PTHR42776:SF27">
    <property type="entry name" value="DIPEPTIDYL PEPTIDASE FAMILY MEMBER 6"/>
    <property type="match status" value="1"/>
</dbReference>
<comment type="similarity">
    <text evidence="1">Belongs to the peptidase S9C family.</text>
</comment>
<dbReference type="Pfam" id="PF00326">
    <property type="entry name" value="Peptidase_S9"/>
    <property type="match status" value="1"/>
</dbReference>
<dbReference type="EMBL" id="QVEU01000003">
    <property type="protein sequence ID" value="RGB76371.1"/>
    <property type="molecule type" value="Genomic_DNA"/>
</dbReference>
<comment type="caution">
    <text evidence="5">The sequence shown here is derived from an EMBL/GenBank/DDBJ whole genome shotgun (WGS) entry which is preliminary data.</text>
</comment>
<dbReference type="InterPro" id="IPR029058">
    <property type="entry name" value="AB_hydrolase_fold"/>
</dbReference>
<dbReference type="RefSeq" id="WP_117521282.1">
    <property type="nucleotide sequence ID" value="NZ_JAGGLS010000003.1"/>
</dbReference>
<dbReference type="Gene3D" id="3.40.50.1820">
    <property type="entry name" value="alpha/beta hydrolase"/>
    <property type="match status" value="1"/>
</dbReference>
<evidence type="ECO:0000313" key="5">
    <source>
        <dbReference type="EMBL" id="RGB76371.1"/>
    </source>
</evidence>
<evidence type="ECO:0000256" key="2">
    <source>
        <dbReference type="ARBA" id="ARBA00022670"/>
    </source>
</evidence>
<evidence type="ECO:0000313" key="6">
    <source>
        <dbReference type="Proteomes" id="UP000261011"/>
    </source>
</evidence>
<name>A0A3E2TI52_9FIRM</name>
<accession>A0A3E2TI52</accession>
<evidence type="ECO:0000256" key="1">
    <source>
        <dbReference type="ARBA" id="ARBA00010040"/>
    </source>
</evidence>
<dbReference type="SUPFAM" id="SSF53474">
    <property type="entry name" value="alpha/beta-Hydrolases"/>
    <property type="match status" value="1"/>
</dbReference>
<dbReference type="Proteomes" id="UP000261011">
    <property type="component" value="Unassembled WGS sequence"/>
</dbReference>
<feature type="domain" description="Peptidase S9 prolyl oligopeptidase catalytic" evidence="4">
    <location>
        <begin position="427"/>
        <end position="636"/>
    </location>
</feature>
<keyword evidence="2" id="KW-0645">Protease</keyword>
<keyword evidence="6" id="KW-1185">Reference proteome</keyword>
<dbReference type="InterPro" id="IPR001375">
    <property type="entry name" value="Peptidase_S9_cat"/>
</dbReference>
<dbReference type="OrthoDB" id="108903at2"/>
<dbReference type="AlphaFoldDB" id="A0A3E2TI52"/>
<organism evidence="5 6">
    <name type="scientific">Anaerococcus nagyae</name>
    <dbReference type="NCBI Taxonomy" id="1755241"/>
    <lineage>
        <taxon>Bacteria</taxon>
        <taxon>Bacillati</taxon>
        <taxon>Bacillota</taxon>
        <taxon>Tissierellia</taxon>
        <taxon>Tissierellales</taxon>
        <taxon>Peptoniphilaceae</taxon>
        <taxon>Anaerococcus</taxon>
    </lineage>
</organism>